<organism evidence="1 2">
    <name type="scientific">Hibiscus syriacus</name>
    <name type="common">Rose of Sharon</name>
    <dbReference type="NCBI Taxonomy" id="106335"/>
    <lineage>
        <taxon>Eukaryota</taxon>
        <taxon>Viridiplantae</taxon>
        <taxon>Streptophyta</taxon>
        <taxon>Embryophyta</taxon>
        <taxon>Tracheophyta</taxon>
        <taxon>Spermatophyta</taxon>
        <taxon>Magnoliopsida</taxon>
        <taxon>eudicotyledons</taxon>
        <taxon>Gunneridae</taxon>
        <taxon>Pentapetalae</taxon>
        <taxon>rosids</taxon>
        <taxon>malvids</taxon>
        <taxon>Malvales</taxon>
        <taxon>Malvaceae</taxon>
        <taxon>Malvoideae</taxon>
        <taxon>Hibiscus</taxon>
    </lineage>
</organism>
<dbReference type="GO" id="GO:0005829">
    <property type="term" value="C:cytosol"/>
    <property type="evidence" value="ECO:0007669"/>
    <property type="project" value="TreeGrafter"/>
</dbReference>
<proteinExistence type="predicted"/>
<dbReference type="AlphaFoldDB" id="A0A6A2YLE2"/>
<dbReference type="EMBL" id="VEPZ02001331">
    <property type="protein sequence ID" value="KAE8679454.1"/>
    <property type="molecule type" value="Genomic_DNA"/>
</dbReference>
<dbReference type="PANTHER" id="PTHR45726">
    <property type="entry name" value="LEUKOTRIENE A-4 HYDROLASE"/>
    <property type="match status" value="1"/>
</dbReference>
<keyword evidence="2" id="KW-1185">Reference proteome</keyword>
<gene>
    <name evidence="1" type="ORF">F3Y22_tig00111402pilonHSYRG01489</name>
</gene>
<dbReference type="InterPro" id="IPR027268">
    <property type="entry name" value="Peptidase_M4/M1_CTD_sf"/>
</dbReference>
<dbReference type="InterPro" id="IPR034015">
    <property type="entry name" value="M1_LTA4H"/>
</dbReference>
<reference evidence="1" key="1">
    <citation type="submission" date="2019-09" db="EMBL/GenBank/DDBJ databases">
        <title>Draft genome information of white flower Hibiscus syriacus.</title>
        <authorList>
            <person name="Kim Y.-M."/>
        </authorList>
    </citation>
    <scope>NUCLEOTIDE SEQUENCE [LARGE SCALE GENOMIC DNA]</scope>
    <source>
        <strain evidence="1">YM2019G1</strain>
    </source>
</reference>
<accession>A0A6A2YLE2</accession>
<dbReference type="PANTHER" id="PTHR45726:SF3">
    <property type="entry name" value="LEUKOTRIENE A-4 HYDROLASE"/>
    <property type="match status" value="1"/>
</dbReference>
<protein>
    <submittedName>
        <fullName evidence="1">Uncharacterized protein</fullName>
    </submittedName>
</protein>
<evidence type="ECO:0000313" key="2">
    <source>
        <dbReference type="Proteomes" id="UP000436088"/>
    </source>
</evidence>
<dbReference type="Gene3D" id="1.10.390.10">
    <property type="entry name" value="Neutral Protease Domain 2"/>
    <property type="match status" value="1"/>
</dbReference>
<evidence type="ECO:0000313" key="1">
    <source>
        <dbReference type="EMBL" id="KAE8679454.1"/>
    </source>
</evidence>
<name>A0A6A2YLE2_HIBSY</name>
<dbReference type="Proteomes" id="UP000436088">
    <property type="component" value="Unassembled WGS sequence"/>
</dbReference>
<sequence>MCFYWNAWIGRPAFDCFILDYIDEFKFRSIDTKTFLEFLKVEVPGIEKDIDLVLWTEGTGIPPDAHEPVSDLYTKILSLANEFEHGRIPREDEVADWKGQEWEIYLENLPRVLEASQMCAVVGMEGKLG</sequence>
<comment type="caution">
    <text evidence="1">The sequence shown here is derived from an EMBL/GenBank/DDBJ whole genome shotgun (WGS) entry which is preliminary data.</text>
</comment>